<dbReference type="InterPro" id="IPR020845">
    <property type="entry name" value="AMP-binding_CS"/>
</dbReference>
<keyword evidence="4" id="KW-0472">Membrane</keyword>
<evidence type="ECO:0000313" key="6">
    <source>
        <dbReference type="EMBL" id="CAL5129813.1"/>
    </source>
</evidence>
<accession>A0AAV2T0C7</accession>
<evidence type="ECO:0000313" key="7">
    <source>
        <dbReference type="EMBL" id="CAL5136054.1"/>
    </source>
</evidence>
<evidence type="ECO:0000313" key="8">
    <source>
        <dbReference type="Proteomes" id="UP001497525"/>
    </source>
</evidence>
<reference evidence="6" key="1">
    <citation type="submission" date="2024-06" db="EMBL/GenBank/DDBJ databases">
        <authorList>
            <person name="Liu X."/>
            <person name="Lenzi L."/>
            <person name="Haldenby T S."/>
            <person name="Uol C."/>
        </authorList>
    </citation>
    <scope>NUCLEOTIDE SEQUENCE</scope>
</reference>
<comment type="caution">
    <text evidence="6">The sequence shown here is derived from an EMBL/GenBank/DDBJ whole genome shotgun (WGS) entry which is preliminary data.</text>
</comment>
<dbReference type="GO" id="GO:0005783">
    <property type="term" value="C:endoplasmic reticulum"/>
    <property type="evidence" value="ECO:0007669"/>
    <property type="project" value="TreeGrafter"/>
</dbReference>
<dbReference type="EMBL" id="CAXLJL010000047">
    <property type="protein sequence ID" value="CAL5129813.1"/>
    <property type="molecule type" value="Genomic_DNA"/>
</dbReference>
<gene>
    <name evidence="7" type="ORF">CDAUBV1_LOCUS10146</name>
    <name evidence="6" type="ORF">CDAUBV1_LOCUS1255</name>
</gene>
<feature type="transmembrane region" description="Helical" evidence="4">
    <location>
        <begin position="23"/>
        <end position="43"/>
    </location>
</feature>
<dbReference type="Proteomes" id="UP001497525">
    <property type="component" value="Unassembled WGS sequence"/>
</dbReference>
<evidence type="ECO:0000256" key="4">
    <source>
        <dbReference type="SAM" id="Phobius"/>
    </source>
</evidence>
<feature type="domain" description="AMP-dependent synthetase/ligase" evidence="5">
    <location>
        <begin position="97"/>
        <end position="514"/>
    </location>
</feature>
<dbReference type="EMBL" id="CAXLJL010000279">
    <property type="protein sequence ID" value="CAL5136054.1"/>
    <property type="molecule type" value="Genomic_DNA"/>
</dbReference>
<keyword evidence="1" id="KW-0436">Ligase</keyword>
<dbReference type="Gene3D" id="3.40.50.12780">
    <property type="entry name" value="N-terminal domain of ligase-like"/>
    <property type="match status" value="1"/>
</dbReference>
<evidence type="ECO:0000256" key="1">
    <source>
        <dbReference type="ARBA" id="ARBA00022598"/>
    </source>
</evidence>
<keyword evidence="2" id="KW-0443">Lipid metabolism</keyword>
<sequence>MDFLASLCSLVNIRWLSFFTDNWRFFGIAVPISVAAFVGYYYYKRFHAMHLAPHPLLDRQSILFDYRTGTHISSLDAMSTWDWNMVSLYDLLQKGIEKHRDDPCFGKRRTLDEPVQWLTYAEVDERVRKVGSAFTQFCADKGDGLIAVGIYCPNSPEWMMTALACHAYGFVSLPLYDTLGSEGLRHICQQVEPTFVICDKTSSANNIFDWATPALKYVIVTEPDAEFEALRQKQPKLILWNELITIGSKCMMKPVKPSKDDLAMICYTSGSEGLPKGVLFSYKTFMNLSMCVTQILERFTHFPTYFKHMSYLPLAHVLEHFNMSACLYKGAQIGFRTGDMSGFIDDLQTYTPHYLPTVPRILMRIYSMTMQKLGKHGIGRWLLQQAINQKLREQRRGLYMRKGIVDYLIFRPIRRKFGSNIELICCAGAPLSSDVLDFTRAVFSCPVFEVYGSTEGGGVVSCTLPGETIPGHSGALCPTFYVKLVDVPDMDIVVSRDNMGEVCVKGDSCSTGFYKDEAKTRAVIDADGFVHMGDIGVWTEQGALKIVDRCKNIFKLAQGEYICPGKIEEIYSSSPLVANVYVDGNSFHTFPVAVIEPNLDNLRARMHVYSNKCNHEGNSARPPNLLRFMSDADLCENQAAKQIVLQELMRIGKKNGLKGFEHVKAVHLTPDRFTIENSLLTPTMKLSRPVARRRFAEVVKRLYKEVEL</sequence>
<proteinExistence type="predicted"/>
<evidence type="ECO:0000259" key="5">
    <source>
        <dbReference type="Pfam" id="PF00501"/>
    </source>
</evidence>
<keyword evidence="4" id="KW-1133">Transmembrane helix</keyword>
<organism evidence="6 8">
    <name type="scientific">Calicophoron daubneyi</name>
    <name type="common">Rumen fluke</name>
    <name type="synonym">Paramphistomum daubneyi</name>
    <dbReference type="NCBI Taxonomy" id="300641"/>
    <lineage>
        <taxon>Eukaryota</taxon>
        <taxon>Metazoa</taxon>
        <taxon>Spiralia</taxon>
        <taxon>Lophotrochozoa</taxon>
        <taxon>Platyhelminthes</taxon>
        <taxon>Trematoda</taxon>
        <taxon>Digenea</taxon>
        <taxon>Plagiorchiida</taxon>
        <taxon>Pronocephalata</taxon>
        <taxon>Paramphistomoidea</taxon>
        <taxon>Paramphistomidae</taxon>
        <taxon>Calicophoron</taxon>
    </lineage>
</organism>
<evidence type="ECO:0000256" key="3">
    <source>
        <dbReference type="ARBA" id="ARBA00026121"/>
    </source>
</evidence>
<dbReference type="GO" id="GO:0004467">
    <property type="term" value="F:long-chain fatty acid-CoA ligase activity"/>
    <property type="evidence" value="ECO:0007669"/>
    <property type="project" value="UniProtKB-EC"/>
</dbReference>
<name>A0AAV2T0C7_CALDB</name>
<dbReference type="InterPro" id="IPR042099">
    <property type="entry name" value="ANL_N_sf"/>
</dbReference>
<dbReference type="GO" id="GO:0016020">
    <property type="term" value="C:membrane"/>
    <property type="evidence" value="ECO:0007669"/>
    <property type="project" value="TreeGrafter"/>
</dbReference>
<dbReference type="PANTHER" id="PTHR43272:SF107">
    <property type="entry name" value="LONG-CHAIN-FATTY-ACID--COA LIGASE 5"/>
    <property type="match status" value="1"/>
</dbReference>
<dbReference type="PROSITE" id="PS00455">
    <property type="entry name" value="AMP_BINDING"/>
    <property type="match status" value="1"/>
</dbReference>
<keyword evidence="4" id="KW-0812">Transmembrane</keyword>
<evidence type="ECO:0000256" key="2">
    <source>
        <dbReference type="ARBA" id="ARBA00022832"/>
    </source>
</evidence>
<dbReference type="SUPFAM" id="SSF56801">
    <property type="entry name" value="Acetyl-CoA synthetase-like"/>
    <property type="match status" value="1"/>
</dbReference>
<dbReference type="Pfam" id="PF00501">
    <property type="entry name" value="AMP-binding"/>
    <property type="match status" value="1"/>
</dbReference>
<dbReference type="AlphaFoldDB" id="A0AAV2T0C7"/>
<protein>
    <recommendedName>
        <fullName evidence="3">long-chain-fatty-acid--CoA ligase</fullName>
        <ecNumber evidence="3">6.2.1.3</ecNumber>
    </recommendedName>
</protein>
<dbReference type="EC" id="6.2.1.3" evidence="3"/>
<dbReference type="PANTHER" id="PTHR43272">
    <property type="entry name" value="LONG-CHAIN-FATTY-ACID--COA LIGASE"/>
    <property type="match status" value="1"/>
</dbReference>
<keyword evidence="2" id="KW-0276">Fatty acid metabolism</keyword>
<dbReference type="InterPro" id="IPR000873">
    <property type="entry name" value="AMP-dep_synth/lig_dom"/>
</dbReference>